<dbReference type="PANTHER" id="PTHR43630">
    <property type="entry name" value="POLY-BETA-1,6-N-ACETYL-D-GLUCOSAMINE SYNTHASE"/>
    <property type="match status" value="1"/>
</dbReference>
<reference evidence="2 3" key="1">
    <citation type="submission" date="2018-11" db="EMBL/GenBank/DDBJ databases">
        <title>Genomes From Bacteria Associated with the Canine Oral Cavity: a Test Case for Automated Genome-Based Taxonomic Assignment.</title>
        <authorList>
            <person name="Coil D.A."/>
            <person name="Jospin G."/>
            <person name="Darling A.E."/>
            <person name="Wallis C."/>
            <person name="Davis I.J."/>
            <person name="Harris S."/>
            <person name="Eisen J.A."/>
            <person name="Holcombe L.J."/>
            <person name="O'Flynn C."/>
        </authorList>
    </citation>
    <scope>NUCLEOTIDE SEQUENCE [LARGE SCALE GENOMIC DNA]</scope>
    <source>
        <strain evidence="2 3">OH4621_COT-116</strain>
    </source>
</reference>
<dbReference type="SUPFAM" id="SSF53448">
    <property type="entry name" value="Nucleotide-diphospho-sugar transferases"/>
    <property type="match status" value="1"/>
</dbReference>
<proteinExistence type="predicted"/>
<dbReference type="InterPro" id="IPR029044">
    <property type="entry name" value="Nucleotide-diphossugar_trans"/>
</dbReference>
<keyword evidence="2" id="KW-0808">Transferase</keyword>
<organism evidence="2 3">
    <name type="scientific">Streptococcus minor</name>
    <dbReference type="NCBI Taxonomy" id="229549"/>
    <lineage>
        <taxon>Bacteria</taxon>
        <taxon>Bacillati</taxon>
        <taxon>Bacillota</taxon>
        <taxon>Bacilli</taxon>
        <taxon>Lactobacillales</taxon>
        <taxon>Streptococcaceae</taxon>
        <taxon>Streptococcus</taxon>
    </lineage>
</organism>
<protein>
    <submittedName>
        <fullName evidence="2">Glycosyltransferase family 2 protein</fullName>
    </submittedName>
</protein>
<name>A0A3P1VDG1_9STRE</name>
<feature type="domain" description="Glycosyltransferase 2-like" evidence="1">
    <location>
        <begin position="8"/>
        <end position="150"/>
    </location>
</feature>
<evidence type="ECO:0000313" key="3">
    <source>
        <dbReference type="Proteomes" id="UP000281771"/>
    </source>
</evidence>
<gene>
    <name evidence="2" type="ORF">EII38_00555</name>
</gene>
<dbReference type="InterPro" id="IPR001173">
    <property type="entry name" value="Glyco_trans_2-like"/>
</dbReference>
<accession>A0A3P1VDG1</accession>
<dbReference type="Proteomes" id="UP000281771">
    <property type="component" value="Unassembled WGS sequence"/>
</dbReference>
<comment type="caution">
    <text evidence="2">The sequence shown here is derived from an EMBL/GenBank/DDBJ whole genome shotgun (WGS) entry which is preliminary data.</text>
</comment>
<dbReference type="AlphaFoldDB" id="A0A3P1VDG1"/>
<dbReference type="GO" id="GO:0016740">
    <property type="term" value="F:transferase activity"/>
    <property type="evidence" value="ECO:0007669"/>
    <property type="project" value="UniProtKB-KW"/>
</dbReference>
<sequence>MDEKILTISIAAYNVEKYIGETLETLVSTKNIDKLEIFVIDDGGQDSTLEIAQKYHDLYPSSVIPVHKENGGYGTTVNYSMEHASGKYFKLLDGDDWVQTHELDRLIQFLEDSETDVVVTPFLKGPDMSEMKEINYQQNLKKNEEMLISKLDKLPLIGMWALCYKTSVLRESGLKLPGRLFYTDQFFCTLPFATAKTIVYFDTIVYCYRVGREGQSVSRESRVKNAQMTFDICNELVKFISDNADNPNYHYMRHRVSSYYQSSLKTILLNPVNGEVVEEFRQYDFQIREISPDIYSYVTSFGKIGKLIAMIRLTKYRGLYLLKLVYPKGIPNWA</sequence>
<dbReference type="Pfam" id="PF00535">
    <property type="entry name" value="Glycos_transf_2"/>
    <property type="match status" value="1"/>
</dbReference>
<dbReference type="PANTHER" id="PTHR43630:SF2">
    <property type="entry name" value="GLYCOSYLTRANSFERASE"/>
    <property type="match status" value="1"/>
</dbReference>
<evidence type="ECO:0000313" key="2">
    <source>
        <dbReference type="EMBL" id="RRD32259.1"/>
    </source>
</evidence>
<dbReference type="Gene3D" id="3.90.550.10">
    <property type="entry name" value="Spore Coat Polysaccharide Biosynthesis Protein SpsA, Chain A"/>
    <property type="match status" value="1"/>
</dbReference>
<dbReference type="CDD" id="cd00761">
    <property type="entry name" value="Glyco_tranf_GTA_type"/>
    <property type="match status" value="1"/>
</dbReference>
<evidence type="ECO:0000259" key="1">
    <source>
        <dbReference type="Pfam" id="PF00535"/>
    </source>
</evidence>
<dbReference type="RefSeq" id="WP_124775174.1">
    <property type="nucleotide sequence ID" value="NZ_RQZA01000001.1"/>
</dbReference>
<dbReference type="EMBL" id="RQZA01000001">
    <property type="protein sequence ID" value="RRD32259.1"/>
    <property type="molecule type" value="Genomic_DNA"/>
</dbReference>
<keyword evidence="3" id="KW-1185">Reference proteome</keyword>